<evidence type="ECO:0000256" key="12">
    <source>
        <dbReference type="SAM" id="Phobius"/>
    </source>
</evidence>
<dbReference type="InterPro" id="IPR003661">
    <property type="entry name" value="HisK_dim/P_dom"/>
</dbReference>
<dbReference type="Pfam" id="PF02518">
    <property type="entry name" value="HATPase_c"/>
    <property type="match status" value="1"/>
</dbReference>
<dbReference type="PANTHER" id="PTHR45436">
    <property type="entry name" value="SENSOR HISTIDINE KINASE YKOH"/>
    <property type="match status" value="1"/>
</dbReference>
<dbReference type="Gene3D" id="3.30.565.10">
    <property type="entry name" value="Histidine kinase-like ATPase, C-terminal domain"/>
    <property type="match status" value="1"/>
</dbReference>
<keyword evidence="15" id="KW-1185">Reference proteome</keyword>
<dbReference type="GO" id="GO:0005886">
    <property type="term" value="C:plasma membrane"/>
    <property type="evidence" value="ECO:0007669"/>
    <property type="project" value="UniProtKB-SubCell"/>
</dbReference>
<comment type="subcellular location">
    <subcellularLocation>
        <location evidence="2">Cell membrane</location>
    </subcellularLocation>
</comment>
<dbReference type="InterPro" id="IPR036890">
    <property type="entry name" value="HATPase_C_sf"/>
</dbReference>
<evidence type="ECO:0000256" key="6">
    <source>
        <dbReference type="ARBA" id="ARBA00022692"/>
    </source>
</evidence>
<feature type="compositionally biased region" description="Low complexity" evidence="11">
    <location>
        <begin position="79"/>
        <end position="88"/>
    </location>
</feature>
<dbReference type="EMBL" id="QICD01000015">
    <property type="protein sequence ID" value="RNL42957.1"/>
    <property type="molecule type" value="Genomic_DNA"/>
</dbReference>
<dbReference type="SUPFAM" id="SSF47384">
    <property type="entry name" value="Homodimeric domain of signal transducing histidine kinase"/>
    <property type="match status" value="1"/>
</dbReference>
<dbReference type="PANTHER" id="PTHR45436:SF5">
    <property type="entry name" value="SENSOR HISTIDINE KINASE TRCS"/>
    <property type="match status" value="1"/>
</dbReference>
<keyword evidence="4" id="KW-0597">Phosphoprotein</keyword>
<dbReference type="AlphaFoldDB" id="A0A3N0B782"/>
<evidence type="ECO:0000256" key="2">
    <source>
        <dbReference type="ARBA" id="ARBA00004236"/>
    </source>
</evidence>
<dbReference type="EC" id="2.7.13.3" evidence="3"/>
<evidence type="ECO:0000256" key="4">
    <source>
        <dbReference type="ARBA" id="ARBA00022553"/>
    </source>
</evidence>
<accession>A0A3N0B782</accession>
<name>A0A3N0B782_9ACTN</name>
<evidence type="ECO:0000259" key="13">
    <source>
        <dbReference type="PROSITE" id="PS50109"/>
    </source>
</evidence>
<dbReference type="CDD" id="cd00082">
    <property type="entry name" value="HisKA"/>
    <property type="match status" value="1"/>
</dbReference>
<evidence type="ECO:0000256" key="7">
    <source>
        <dbReference type="ARBA" id="ARBA00022777"/>
    </source>
</evidence>
<dbReference type="SMART" id="SM00387">
    <property type="entry name" value="HATPase_c"/>
    <property type="match status" value="1"/>
</dbReference>
<evidence type="ECO:0000256" key="11">
    <source>
        <dbReference type="SAM" id="MobiDB-lite"/>
    </source>
</evidence>
<dbReference type="InterPro" id="IPR003594">
    <property type="entry name" value="HATPase_dom"/>
</dbReference>
<reference evidence="15" key="1">
    <citation type="submission" date="2018-05" db="EMBL/GenBank/DDBJ databases">
        <title>Genome Sequencing of selected type strains of the family Eggerthellaceae.</title>
        <authorList>
            <person name="Danylec N."/>
            <person name="Stoll D.A."/>
            <person name="Doetsch A."/>
            <person name="Huch M."/>
        </authorList>
    </citation>
    <scope>NUCLEOTIDE SEQUENCE [LARGE SCALE GENOMIC DNA]</scope>
    <source>
        <strain evidence="15">DSM 16106</strain>
    </source>
</reference>
<keyword evidence="6 12" id="KW-0812">Transmembrane</keyword>
<keyword evidence="10 12" id="KW-0472">Membrane</keyword>
<dbReference type="GO" id="GO:0000155">
    <property type="term" value="F:phosphorelay sensor kinase activity"/>
    <property type="evidence" value="ECO:0007669"/>
    <property type="project" value="InterPro"/>
</dbReference>
<feature type="transmembrane region" description="Helical" evidence="12">
    <location>
        <begin position="12"/>
        <end position="34"/>
    </location>
</feature>
<evidence type="ECO:0000256" key="5">
    <source>
        <dbReference type="ARBA" id="ARBA00022679"/>
    </source>
</evidence>
<evidence type="ECO:0000313" key="14">
    <source>
        <dbReference type="EMBL" id="RNL42957.1"/>
    </source>
</evidence>
<dbReference type="Pfam" id="PF00512">
    <property type="entry name" value="HisKA"/>
    <property type="match status" value="1"/>
</dbReference>
<feature type="domain" description="Histidine kinase" evidence="13">
    <location>
        <begin position="228"/>
        <end position="445"/>
    </location>
</feature>
<comment type="catalytic activity">
    <reaction evidence="1">
        <text>ATP + protein L-histidine = ADP + protein N-phospho-L-histidine.</text>
        <dbReference type="EC" id="2.7.13.3"/>
    </reaction>
</comment>
<dbReference type="InterPro" id="IPR005467">
    <property type="entry name" value="His_kinase_dom"/>
</dbReference>
<evidence type="ECO:0000256" key="3">
    <source>
        <dbReference type="ARBA" id="ARBA00012438"/>
    </source>
</evidence>
<keyword evidence="8 12" id="KW-1133">Transmembrane helix</keyword>
<evidence type="ECO:0000313" key="15">
    <source>
        <dbReference type="Proteomes" id="UP000278632"/>
    </source>
</evidence>
<sequence>MRESARMKRVSIRYAALFFVVFGLIFAALGAFVYQTVNSNIFRVVDQQILMIGIDEEGTSVTDADVPAENQATQEDMPAAQATTAADASPNQMVEESLEENPQIVLLARASDGTVVDTFGIYSTYPDFFQKLPFDPNLLDTAYLIEQNGHHYRAATYRTDPSVDGAEYLQTIVNVDSEVAILDQFTVTLITGLTVALLISAGASYLLSRKTLRPIAEAWEKQTEFVQNASHELRTPLTVIRTTQELLLEEPNARIIDKFEDISITIEEAGRLSRLTKDLLALTTADAEDDRIDPKEVDLGNLANSMAAAYEDLVVAEGKTLAVSAADRALVQGDPDKLRQLLAILLDNALKYTEEDGTISMFVEIRGSSTILRVSDNGVGVSEQDLGRVFDRFYRADKARSRETGGNGLGLSIAKSIMDAHGGTIRMDRNASCGVTVTATFKRIAAK</sequence>
<evidence type="ECO:0000256" key="1">
    <source>
        <dbReference type="ARBA" id="ARBA00000085"/>
    </source>
</evidence>
<dbReference type="RefSeq" id="WP_123192438.1">
    <property type="nucleotide sequence ID" value="NZ_QICD01000015.1"/>
</dbReference>
<organism evidence="14 15">
    <name type="scientific">Paraeggerthella hongkongensis</name>
    <dbReference type="NCBI Taxonomy" id="230658"/>
    <lineage>
        <taxon>Bacteria</taxon>
        <taxon>Bacillati</taxon>
        <taxon>Actinomycetota</taxon>
        <taxon>Coriobacteriia</taxon>
        <taxon>Eggerthellales</taxon>
        <taxon>Eggerthellaceae</taxon>
        <taxon>Paraeggerthella</taxon>
    </lineage>
</organism>
<feature type="transmembrane region" description="Helical" evidence="12">
    <location>
        <begin position="185"/>
        <end position="207"/>
    </location>
</feature>
<dbReference type="Proteomes" id="UP000278632">
    <property type="component" value="Unassembled WGS sequence"/>
</dbReference>
<feature type="region of interest" description="Disordered" evidence="11">
    <location>
        <begin position="71"/>
        <end position="94"/>
    </location>
</feature>
<evidence type="ECO:0000256" key="9">
    <source>
        <dbReference type="ARBA" id="ARBA00023012"/>
    </source>
</evidence>
<dbReference type="InterPro" id="IPR050428">
    <property type="entry name" value="TCS_sensor_his_kinase"/>
</dbReference>
<dbReference type="PRINTS" id="PR00344">
    <property type="entry name" value="BCTRLSENSOR"/>
</dbReference>
<dbReference type="SUPFAM" id="SSF55874">
    <property type="entry name" value="ATPase domain of HSP90 chaperone/DNA topoisomerase II/histidine kinase"/>
    <property type="match status" value="1"/>
</dbReference>
<dbReference type="InterPro" id="IPR036097">
    <property type="entry name" value="HisK_dim/P_sf"/>
</dbReference>
<keyword evidence="7 14" id="KW-0418">Kinase</keyword>
<keyword evidence="5" id="KW-0808">Transferase</keyword>
<dbReference type="Gene3D" id="1.10.287.130">
    <property type="match status" value="1"/>
</dbReference>
<proteinExistence type="predicted"/>
<dbReference type="InterPro" id="IPR004358">
    <property type="entry name" value="Sig_transdc_His_kin-like_C"/>
</dbReference>
<evidence type="ECO:0000256" key="10">
    <source>
        <dbReference type="ARBA" id="ARBA00023136"/>
    </source>
</evidence>
<keyword evidence="9" id="KW-0902">Two-component regulatory system</keyword>
<protein>
    <recommendedName>
        <fullName evidence="3">histidine kinase</fullName>
        <ecNumber evidence="3">2.7.13.3</ecNumber>
    </recommendedName>
</protein>
<evidence type="ECO:0000256" key="8">
    <source>
        <dbReference type="ARBA" id="ARBA00022989"/>
    </source>
</evidence>
<gene>
    <name evidence="14" type="ORF">DMP08_08205</name>
</gene>
<comment type="caution">
    <text evidence="14">The sequence shown here is derived from an EMBL/GenBank/DDBJ whole genome shotgun (WGS) entry which is preliminary data.</text>
</comment>
<dbReference type="FunFam" id="3.30.565.10:FF:000006">
    <property type="entry name" value="Sensor histidine kinase WalK"/>
    <property type="match status" value="1"/>
</dbReference>
<dbReference type="PROSITE" id="PS50109">
    <property type="entry name" value="HIS_KIN"/>
    <property type="match status" value="1"/>
</dbReference>
<dbReference type="CDD" id="cd00075">
    <property type="entry name" value="HATPase"/>
    <property type="match status" value="1"/>
</dbReference>
<dbReference type="OrthoDB" id="9786919at2"/>
<dbReference type="SMART" id="SM00388">
    <property type="entry name" value="HisKA"/>
    <property type="match status" value="1"/>
</dbReference>